<gene>
    <name evidence="1" type="ORF">SCAL_000985</name>
</gene>
<sequence>MLKFDGENWYCPTCEPARHKKVLDRERRRKRMHEKRTYAEARPRIFVRRDENKRVDIFLYCEPKISGSEYRKCCEILEECGFKHEKNQKEKWHKDGVPPFKLLEKLKECNMKIYDDDAKINIAYADNKEGVKVYLFDPRIWLPPDKYKKYCEILRKQGFEQRTVSTDTSYGRKEIWYRSDRSVLYDLIDDLKRRGINVLLRGEEV</sequence>
<organism evidence="1 2">
    <name type="scientific">Candidatus Syntropharchaeum caldarium</name>
    <dbReference type="NCBI Taxonomy" id="1838285"/>
    <lineage>
        <taxon>Archaea</taxon>
        <taxon>Methanobacteriati</taxon>
        <taxon>Methanobacteriota</taxon>
        <taxon>Stenosarchaea group</taxon>
        <taxon>Methanomicrobia</taxon>
        <taxon>Methanosarcinales</taxon>
        <taxon>ANME-2 cluster</taxon>
        <taxon>Candidatus Syntropharchaeum</taxon>
    </lineage>
</organism>
<protein>
    <submittedName>
        <fullName evidence="1">Uncharacterized protein</fullName>
    </submittedName>
</protein>
<keyword evidence="2" id="KW-1185">Reference proteome</keyword>
<reference evidence="1" key="1">
    <citation type="submission" date="2016-05" db="EMBL/GenBank/DDBJ databases">
        <title>Microbial consortia oxidize butane by reversing methanogenesis.</title>
        <authorList>
            <person name="Laso-Perez R."/>
            <person name="Richter M."/>
            <person name="Wegener G."/>
            <person name="Musat F."/>
        </authorList>
    </citation>
    <scope>NUCLEOTIDE SEQUENCE [LARGE SCALE GENOMIC DNA]</scope>
    <source>
        <strain evidence="1">BOX2</strain>
    </source>
</reference>
<comment type="caution">
    <text evidence="1">The sequence shown here is derived from an EMBL/GenBank/DDBJ whole genome shotgun (WGS) entry which is preliminary data.</text>
</comment>
<name>A0A1F2P8E9_9EURY</name>
<proteinExistence type="predicted"/>
<dbReference type="Proteomes" id="UP000186940">
    <property type="component" value="Unassembled WGS sequence"/>
</dbReference>
<accession>A0A1F2P8E9</accession>
<evidence type="ECO:0000313" key="2">
    <source>
        <dbReference type="Proteomes" id="UP000186940"/>
    </source>
</evidence>
<dbReference type="EMBL" id="LYOS01000003">
    <property type="protein sequence ID" value="OFV67610.1"/>
    <property type="molecule type" value="Genomic_DNA"/>
</dbReference>
<evidence type="ECO:0000313" key="1">
    <source>
        <dbReference type="EMBL" id="OFV67610.1"/>
    </source>
</evidence>
<dbReference type="AlphaFoldDB" id="A0A1F2P8E9"/>